<feature type="non-terminal residue" evidence="3">
    <location>
        <position position="97"/>
    </location>
</feature>
<comment type="similarity">
    <text evidence="1">Belongs to the TET family.</text>
</comment>
<keyword evidence="1" id="KW-0479">Metal-binding</keyword>
<organism evidence="3 4">
    <name type="scientific">Saguinus oedipus</name>
    <name type="common">Cotton-top tamarin</name>
    <name type="synonym">Oedipomidas oedipus</name>
    <dbReference type="NCBI Taxonomy" id="9490"/>
    <lineage>
        <taxon>Eukaryota</taxon>
        <taxon>Metazoa</taxon>
        <taxon>Chordata</taxon>
        <taxon>Craniata</taxon>
        <taxon>Vertebrata</taxon>
        <taxon>Euteleostomi</taxon>
        <taxon>Mammalia</taxon>
        <taxon>Eutheria</taxon>
        <taxon>Euarchontoglires</taxon>
        <taxon>Primates</taxon>
        <taxon>Haplorrhini</taxon>
        <taxon>Platyrrhini</taxon>
        <taxon>Cebidae</taxon>
        <taxon>Callitrichinae</taxon>
        <taxon>Saguinus</taxon>
    </lineage>
</organism>
<keyword evidence="1" id="KW-0862">Zinc</keyword>
<comment type="function">
    <text evidence="1">Dioxygenase that catalyzes the conversion of the modified genomic base 5-methylcytosine (5mC) into 5-hydroxymethylcytosine (5hmC) and plays a key role in epigenetic chromatin reprogramming during embryonic development.</text>
</comment>
<protein>
    <recommendedName>
        <fullName evidence="1">Methylcytosine dioxygenase TET</fullName>
        <ecNumber evidence="1">1.14.11.80</ecNumber>
    </recommendedName>
</protein>
<comment type="caution">
    <text evidence="3">The sequence shown here is derived from an EMBL/GenBank/DDBJ whole genome shotgun (WGS) entry which is preliminary data.</text>
</comment>
<reference evidence="3 4" key="1">
    <citation type="submission" date="2023-05" db="EMBL/GenBank/DDBJ databases">
        <title>B98-5 Cell Line De Novo Hybrid Assembly: An Optical Mapping Approach.</title>
        <authorList>
            <person name="Kananen K."/>
            <person name="Auerbach J.A."/>
            <person name="Kautto E."/>
            <person name="Blachly J.S."/>
        </authorList>
    </citation>
    <scope>NUCLEOTIDE SEQUENCE [LARGE SCALE GENOMIC DNA]</scope>
    <source>
        <strain evidence="3">B95-8</strain>
        <tissue evidence="3">Cell line</tissue>
    </source>
</reference>
<dbReference type="PANTHER" id="PTHR23358">
    <property type="entry name" value="METHYLCYTOSINE DIOXYGENASE TET"/>
    <property type="match status" value="1"/>
</dbReference>
<gene>
    <name evidence="3" type="primary">TET1_1</name>
    <name evidence="3" type="ORF">P7K49_022226</name>
</gene>
<evidence type="ECO:0000256" key="2">
    <source>
        <dbReference type="SAM" id="MobiDB-lite"/>
    </source>
</evidence>
<evidence type="ECO:0000313" key="4">
    <source>
        <dbReference type="Proteomes" id="UP001266305"/>
    </source>
</evidence>
<accession>A0ABQ9UUT2</accession>
<feature type="region of interest" description="Disordered" evidence="2">
    <location>
        <begin position="1"/>
        <end position="30"/>
    </location>
</feature>
<keyword evidence="1" id="KW-0408">Iron</keyword>
<comment type="cofactor">
    <cofactor evidence="1">
        <name>Fe(2+)</name>
        <dbReference type="ChEBI" id="CHEBI:29033"/>
    </cofactor>
    <text evidence="1">Binds 1 Fe(2+) ion per subunit.</text>
</comment>
<comment type="catalytic activity">
    <reaction evidence="1">
        <text>a 5-methyl-2'-deoxycytidine in DNA + 2-oxoglutarate + O2 = a 5-hydroxymethyl-2'-deoxycytidine in DNA + succinate + CO2</text>
        <dbReference type="Rhea" id="RHEA:52636"/>
        <dbReference type="Rhea" id="RHEA-COMP:11370"/>
        <dbReference type="Rhea" id="RHEA-COMP:13315"/>
        <dbReference type="ChEBI" id="CHEBI:15379"/>
        <dbReference type="ChEBI" id="CHEBI:16526"/>
        <dbReference type="ChEBI" id="CHEBI:16810"/>
        <dbReference type="ChEBI" id="CHEBI:30031"/>
        <dbReference type="ChEBI" id="CHEBI:85454"/>
        <dbReference type="ChEBI" id="CHEBI:136731"/>
        <dbReference type="EC" id="1.14.11.80"/>
    </reaction>
</comment>
<evidence type="ECO:0000313" key="3">
    <source>
        <dbReference type="EMBL" id="KAK2100878.1"/>
    </source>
</evidence>
<keyword evidence="4" id="KW-1185">Reference proteome</keyword>
<dbReference type="EC" id="1.14.11.80" evidence="1"/>
<dbReference type="PANTHER" id="PTHR23358:SF2">
    <property type="entry name" value="METHYLCYTOSINE DIOXYGENASE TET1"/>
    <property type="match status" value="1"/>
</dbReference>
<evidence type="ECO:0000256" key="1">
    <source>
        <dbReference type="RuleBase" id="RU367064"/>
    </source>
</evidence>
<dbReference type="Proteomes" id="UP001266305">
    <property type="component" value="Unassembled WGS sequence"/>
</dbReference>
<dbReference type="InterPro" id="IPR040175">
    <property type="entry name" value="TET1/2/3"/>
</dbReference>
<dbReference type="GO" id="GO:0051213">
    <property type="term" value="F:dioxygenase activity"/>
    <property type="evidence" value="ECO:0007669"/>
    <property type="project" value="UniProtKB-KW"/>
</dbReference>
<keyword evidence="1" id="KW-0560">Oxidoreductase</keyword>
<comment type="cofactor">
    <cofactor evidence="1">
        <name>Zn(2+)</name>
        <dbReference type="ChEBI" id="CHEBI:29105"/>
    </cofactor>
    <text evidence="1">The zinc ions have a structural role.</text>
</comment>
<dbReference type="EMBL" id="JASSZA010000010">
    <property type="protein sequence ID" value="KAK2100878.1"/>
    <property type="molecule type" value="Genomic_DNA"/>
</dbReference>
<sequence length="97" mass="10507">MEDEQHSEANEPLSGKLLSNDPLSPAEEKLPHIDEYCSDNEHIFFDANTGGLAIAPAQGLVLIVQAWGELHSTTPVEHLNHSNPICLSTVLLAAQKP</sequence>
<comment type="catalytic activity">
    <reaction evidence="1">
        <text>a 5-hydroxymethyl-2'-deoxycytidine in DNA + 2-oxoglutarate + O2 = a 5-formyl-2'-deoxycytidine in DNA + succinate + CO2 + H2O</text>
        <dbReference type="Rhea" id="RHEA:53828"/>
        <dbReference type="Rhea" id="RHEA-COMP:13315"/>
        <dbReference type="Rhea" id="RHEA-COMP:13656"/>
        <dbReference type="ChEBI" id="CHEBI:15377"/>
        <dbReference type="ChEBI" id="CHEBI:15379"/>
        <dbReference type="ChEBI" id="CHEBI:16526"/>
        <dbReference type="ChEBI" id="CHEBI:16810"/>
        <dbReference type="ChEBI" id="CHEBI:30031"/>
        <dbReference type="ChEBI" id="CHEBI:136731"/>
        <dbReference type="ChEBI" id="CHEBI:137731"/>
        <dbReference type="EC" id="1.14.11.80"/>
    </reaction>
</comment>
<proteinExistence type="inferred from homology"/>
<keyword evidence="1 3" id="KW-0223">Dioxygenase</keyword>
<comment type="catalytic activity">
    <reaction evidence="1">
        <text>a 5-formyl-2'-deoxycytidine in DNA + 2-oxoglutarate + O2 = a 5-carboxyl-2'-deoxycytidine in DNA + succinate + CO2 + H(+)</text>
        <dbReference type="Rhea" id="RHEA:53832"/>
        <dbReference type="Rhea" id="RHEA-COMP:13656"/>
        <dbReference type="Rhea" id="RHEA-COMP:13657"/>
        <dbReference type="ChEBI" id="CHEBI:15378"/>
        <dbReference type="ChEBI" id="CHEBI:15379"/>
        <dbReference type="ChEBI" id="CHEBI:16526"/>
        <dbReference type="ChEBI" id="CHEBI:16810"/>
        <dbReference type="ChEBI" id="CHEBI:30031"/>
        <dbReference type="ChEBI" id="CHEBI:137731"/>
        <dbReference type="ChEBI" id="CHEBI:137732"/>
        <dbReference type="EC" id="1.14.11.80"/>
    </reaction>
</comment>
<name>A0ABQ9UUT2_SAGOE</name>